<dbReference type="Pfam" id="PF00583">
    <property type="entry name" value="Acetyltransf_1"/>
    <property type="match status" value="1"/>
</dbReference>
<reference evidence="4" key="1">
    <citation type="submission" date="2020-11" db="EMBL/GenBank/DDBJ databases">
        <title>Nocardioides sp. nov., isolated from Soil of Cynanchum wilfordii Hemsley rhizosphere.</title>
        <authorList>
            <person name="Lee J.-S."/>
            <person name="Suh M.K."/>
            <person name="Kim J.-S."/>
        </authorList>
    </citation>
    <scope>NUCLEOTIDE SEQUENCE</scope>
    <source>
        <strain evidence="4">KCTC 19275</strain>
    </source>
</reference>
<organism evidence="4 5">
    <name type="scientific">Nocardioides islandensis</name>
    <dbReference type="NCBI Taxonomy" id="433663"/>
    <lineage>
        <taxon>Bacteria</taxon>
        <taxon>Bacillati</taxon>
        <taxon>Actinomycetota</taxon>
        <taxon>Actinomycetes</taxon>
        <taxon>Propionibacteriales</taxon>
        <taxon>Nocardioidaceae</taxon>
        <taxon>Nocardioides</taxon>
    </lineage>
</organism>
<keyword evidence="5" id="KW-1185">Reference proteome</keyword>
<dbReference type="InterPro" id="IPR016181">
    <property type="entry name" value="Acyl_CoA_acyltransferase"/>
</dbReference>
<dbReference type="AlphaFoldDB" id="A0A930VBH6"/>
<dbReference type="PANTHER" id="PTHR43877">
    <property type="entry name" value="AMINOALKYLPHOSPHONATE N-ACETYLTRANSFERASE-RELATED-RELATED"/>
    <property type="match status" value="1"/>
</dbReference>
<dbReference type="RefSeq" id="WP_194704745.1">
    <property type="nucleotide sequence ID" value="NZ_JADKPN010000001.1"/>
</dbReference>
<evidence type="ECO:0000259" key="3">
    <source>
        <dbReference type="PROSITE" id="PS51186"/>
    </source>
</evidence>
<gene>
    <name evidence="4" type="ORF">ISU07_00170</name>
</gene>
<dbReference type="Gene3D" id="3.40.630.30">
    <property type="match status" value="1"/>
</dbReference>
<dbReference type="Proteomes" id="UP000640489">
    <property type="component" value="Unassembled WGS sequence"/>
</dbReference>
<name>A0A930VBH6_9ACTN</name>
<evidence type="ECO:0000313" key="4">
    <source>
        <dbReference type="EMBL" id="MBF4761526.1"/>
    </source>
</evidence>
<dbReference type="GO" id="GO:0016747">
    <property type="term" value="F:acyltransferase activity, transferring groups other than amino-acyl groups"/>
    <property type="evidence" value="ECO:0007669"/>
    <property type="project" value="InterPro"/>
</dbReference>
<comment type="caution">
    <text evidence="4">The sequence shown here is derived from an EMBL/GenBank/DDBJ whole genome shotgun (WGS) entry which is preliminary data.</text>
</comment>
<protein>
    <submittedName>
        <fullName evidence="4">GNAT family N-acetyltransferase</fullName>
    </submittedName>
</protein>
<keyword evidence="2" id="KW-0012">Acyltransferase</keyword>
<dbReference type="EMBL" id="JADKPN010000001">
    <property type="protein sequence ID" value="MBF4761526.1"/>
    <property type="molecule type" value="Genomic_DNA"/>
</dbReference>
<dbReference type="InterPro" id="IPR050832">
    <property type="entry name" value="Bact_Acetyltransf"/>
</dbReference>
<dbReference type="CDD" id="cd04301">
    <property type="entry name" value="NAT_SF"/>
    <property type="match status" value="1"/>
</dbReference>
<proteinExistence type="predicted"/>
<sequence>MSTPRRLTPDDWAVLRDIRLRALADSPDAFGSTIERERDFPEKEWRRRLVRPVYAVLDGERAVAMAGAFTDDGRTQVWGMWTDPAHRGRGHAHALLDALVARAVADGTPVSLHVNVANPVARAVYERYGFVATGKLEPLRPGSDQRIELMQIG</sequence>
<keyword evidence="1" id="KW-0808">Transferase</keyword>
<dbReference type="InterPro" id="IPR000182">
    <property type="entry name" value="GNAT_dom"/>
</dbReference>
<dbReference type="PROSITE" id="PS51186">
    <property type="entry name" value="GNAT"/>
    <property type="match status" value="1"/>
</dbReference>
<accession>A0A930VBH6</accession>
<evidence type="ECO:0000256" key="2">
    <source>
        <dbReference type="ARBA" id="ARBA00023315"/>
    </source>
</evidence>
<feature type="domain" description="N-acetyltransferase" evidence="3">
    <location>
        <begin position="2"/>
        <end position="152"/>
    </location>
</feature>
<dbReference type="SUPFAM" id="SSF55729">
    <property type="entry name" value="Acyl-CoA N-acyltransferases (Nat)"/>
    <property type="match status" value="1"/>
</dbReference>
<evidence type="ECO:0000313" key="5">
    <source>
        <dbReference type="Proteomes" id="UP000640489"/>
    </source>
</evidence>
<evidence type="ECO:0000256" key="1">
    <source>
        <dbReference type="ARBA" id="ARBA00022679"/>
    </source>
</evidence>